<evidence type="ECO:0008006" key="14">
    <source>
        <dbReference type="Google" id="ProtNLM"/>
    </source>
</evidence>
<feature type="domain" description="ABC transmembrane type-1" evidence="11">
    <location>
        <begin position="17"/>
        <end position="299"/>
    </location>
</feature>
<evidence type="ECO:0000259" key="11">
    <source>
        <dbReference type="PROSITE" id="PS50929"/>
    </source>
</evidence>
<dbReference type="PATRIC" id="fig|1134406.4.peg.3675"/>
<dbReference type="InterPro" id="IPR003439">
    <property type="entry name" value="ABC_transporter-like_ATP-bd"/>
</dbReference>
<name>A0A0N8GLB4_9CHLR</name>
<evidence type="ECO:0000256" key="5">
    <source>
        <dbReference type="ARBA" id="ARBA00022741"/>
    </source>
</evidence>
<dbReference type="RefSeq" id="WP_075064082.1">
    <property type="nucleotide sequence ID" value="NZ_LGCL01000040.1"/>
</dbReference>
<reference evidence="12 13" key="1">
    <citation type="submission" date="2015-07" db="EMBL/GenBank/DDBJ databases">
        <title>Genome sequence of Ornatilinea apprima DSM 23815.</title>
        <authorList>
            <person name="Hemp J."/>
            <person name="Ward L.M."/>
            <person name="Pace L.A."/>
            <person name="Fischer W.W."/>
        </authorList>
    </citation>
    <scope>NUCLEOTIDE SEQUENCE [LARGE SCALE GENOMIC DNA]</scope>
    <source>
        <strain evidence="12 13">P3M-1</strain>
    </source>
</reference>
<dbReference type="GO" id="GO:0005524">
    <property type="term" value="F:ATP binding"/>
    <property type="evidence" value="ECO:0007669"/>
    <property type="project" value="UniProtKB-KW"/>
</dbReference>
<dbReference type="AlphaFoldDB" id="A0A0N8GLB4"/>
<feature type="transmembrane region" description="Helical" evidence="9">
    <location>
        <begin position="50"/>
        <end position="73"/>
    </location>
</feature>
<evidence type="ECO:0000256" key="9">
    <source>
        <dbReference type="SAM" id="Phobius"/>
    </source>
</evidence>
<feature type="transmembrane region" description="Helical" evidence="9">
    <location>
        <begin position="158"/>
        <end position="179"/>
    </location>
</feature>
<keyword evidence="3" id="KW-1003">Cell membrane</keyword>
<dbReference type="Proteomes" id="UP000050417">
    <property type="component" value="Unassembled WGS sequence"/>
</dbReference>
<feature type="transmembrane region" description="Helical" evidence="9">
    <location>
        <begin position="279"/>
        <end position="298"/>
    </location>
</feature>
<dbReference type="PANTHER" id="PTHR43394">
    <property type="entry name" value="ATP-DEPENDENT PERMEASE MDL1, MITOCHONDRIAL"/>
    <property type="match status" value="1"/>
</dbReference>
<dbReference type="PANTHER" id="PTHR43394:SF1">
    <property type="entry name" value="ATP-BINDING CASSETTE SUB-FAMILY B MEMBER 10, MITOCHONDRIAL"/>
    <property type="match status" value="1"/>
</dbReference>
<protein>
    <recommendedName>
        <fullName evidence="14">Multidrug ABC transporter ATP-binding protein</fullName>
    </recommendedName>
</protein>
<dbReference type="PROSITE" id="PS00211">
    <property type="entry name" value="ABC_TRANSPORTER_1"/>
    <property type="match status" value="1"/>
</dbReference>
<dbReference type="STRING" id="1134406.ADN00_16190"/>
<sequence>MIQKFYPYLGKYKKYLLLIPFLVLLDVLCELSMPLLMARVIDIGIPGKDVAFITRIGIFMIMLALAAIGFGVLNMRYSTRASMGFGANLRDALFEKVQGFSFNNIDHFSTASLITRLTNDVNNLQVTVMMGLRILMRAPMMLVISFILAYGINPRLSVVLAVAIPLLSIGVFLIMRTAVSRFSVVQEKIDALNNTLQENLIGIRVVKSYVRADHEIQKFTLSNDNLTNAAIRAVSIAILNMPVMMLVMNGATLAIIWMGGRMVYVGTLGAGELISFISYVFQILMSVMMISMVILMSARAEASGKRILEVLDTQADIVEPAQPVIAEQLQPSERLPLQKTGKVEFRDVSFKYQLTGSGENVLSNISFTALPGQVIGIVGGTGTGKTTLVHLIPRLYDATEGAVLVDDVDVRDYSLESLRAKIGVVLQKNTLFSGTIRENLLWGNPNASEEEMITASKDAQAHDFIMSFPNGYDTQLGQGGVNVSGGQKQRLCIARAILKKPAILILDDSTSAVDTGTEAKIRAAFYNNLANTTVLIIAQRISSVQEADQILVLDDGHIACMGTHEELINNNPIYQEIYSSQQEGAYIHG</sequence>
<dbReference type="SUPFAM" id="SSF90123">
    <property type="entry name" value="ABC transporter transmembrane region"/>
    <property type="match status" value="1"/>
</dbReference>
<dbReference type="Gene3D" id="1.20.1560.10">
    <property type="entry name" value="ABC transporter type 1, transmembrane domain"/>
    <property type="match status" value="1"/>
</dbReference>
<evidence type="ECO:0000256" key="7">
    <source>
        <dbReference type="ARBA" id="ARBA00022989"/>
    </source>
</evidence>
<dbReference type="InterPro" id="IPR039421">
    <property type="entry name" value="Type_1_exporter"/>
</dbReference>
<gene>
    <name evidence="12" type="ORF">ADN00_16190</name>
</gene>
<dbReference type="GO" id="GO:0016887">
    <property type="term" value="F:ATP hydrolysis activity"/>
    <property type="evidence" value="ECO:0007669"/>
    <property type="project" value="InterPro"/>
</dbReference>
<dbReference type="GO" id="GO:0005886">
    <property type="term" value="C:plasma membrane"/>
    <property type="evidence" value="ECO:0007669"/>
    <property type="project" value="UniProtKB-SubCell"/>
</dbReference>
<keyword evidence="2" id="KW-0813">Transport</keyword>
<dbReference type="PROSITE" id="PS50929">
    <property type="entry name" value="ABC_TM1F"/>
    <property type="match status" value="1"/>
</dbReference>
<evidence type="ECO:0000256" key="3">
    <source>
        <dbReference type="ARBA" id="ARBA00022475"/>
    </source>
</evidence>
<comment type="caution">
    <text evidence="12">The sequence shown here is derived from an EMBL/GenBank/DDBJ whole genome shotgun (WGS) entry which is preliminary data.</text>
</comment>
<proteinExistence type="predicted"/>
<dbReference type="GO" id="GO:0015421">
    <property type="term" value="F:ABC-type oligopeptide transporter activity"/>
    <property type="evidence" value="ECO:0007669"/>
    <property type="project" value="TreeGrafter"/>
</dbReference>
<evidence type="ECO:0000256" key="4">
    <source>
        <dbReference type="ARBA" id="ARBA00022692"/>
    </source>
</evidence>
<dbReference type="SMART" id="SM00382">
    <property type="entry name" value="AAA"/>
    <property type="match status" value="1"/>
</dbReference>
<accession>A0A0N8GLB4</accession>
<dbReference type="Pfam" id="PF00005">
    <property type="entry name" value="ABC_tran"/>
    <property type="match status" value="1"/>
</dbReference>
<dbReference type="InterPro" id="IPR017871">
    <property type="entry name" value="ABC_transporter-like_CS"/>
</dbReference>
<dbReference type="InterPro" id="IPR036640">
    <property type="entry name" value="ABC1_TM_sf"/>
</dbReference>
<dbReference type="Pfam" id="PF00664">
    <property type="entry name" value="ABC_membrane"/>
    <property type="match status" value="1"/>
</dbReference>
<dbReference type="CDD" id="cd18548">
    <property type="entry name" value="ABC_6TM_Tm287_like"/>
    <property type="match status" value="1"/>
</dbReference>
<dbReference type="FunFam" id="3.40.50.300:FF:000221">
    <property type="entry name" value="Multidrug ABC transporter ATP-binding protein"/>
    <property type="match status" value="1"/>
</dbReference>
<keyword evidence="13" id="KW-1185">Reference proteome</keyword>
<dbReference type="InterPro" id="IPR003593">
    <property type="entry name" value="AAA+_ATPase"/>
</dbReference>
<evidence type="ECO:0000256" key="1">
    <source>
        <dbReference type="ARBA" id="ARBA00004651"/>
    </source>
</evidence>
<feature type="transmembrane region" description="Helical" evidence="9">
    <location>
        <begin position="15"/>
        <end position="38"/>
    </location>
</feature>
<evidence type="ECO:0000256" key="8">
    <source>
        <dbReference type="ARBA" id="ARBA00023136"/>
    </source>
</evidence>
<dbReference type="OrthoDB" id="9771903at2"/>
<keyword evidence="6" id="KW-0067">ATP-binding</keyword>
<dbReference type="InterPro" id="IPR011527">
    <property type="entry name" value="ABC1_TM_dom"/>
</dbReference>
<keyword evidence="8 9" id="KW-0472">Membrane</keyword>
<dbReference type="Gene3D" id="3.40.50.300">
    <property type="entry name" value="P-loop containing nucleotide triphosphate hydrolases"/>
    <property type="match status" value="1"/>
</dbReference>
<evidence type="ECO:0000256" key="2">
    <source>
        <dbReference type="ARBA" id="ARBA00022448"/>
    </source>
</evidence>
<feature type="transmembrane region" description="Helical" evidence="9">
    <location>
        <begin position="236"/>
        <end position="259"/>
    </location>
</feature>
<dbReference type="EMBL" id="LGCL01000040">
    <property type="protein sequence ID" value="KPL72026.1"/>
    <property type="molecule type" value="Genomic_DNA"/>
</dbReference>
<keyword evidence="4 9" id="KW-0812">Transmembrane</keyword>
<keyword evidence="5" id="KW-0547">Nucleotide-binding</keyword>
<evidence type="ECO:0000259" key="10">
    <source>
        <dbReference type="PROSITE" id="PS50893"/>
    </source>
</evidence>
<feature type="transmembrane region" description="Helical" evidence="9">
    <location>
        <begin position="134"/>
        <end position="152"/>
    </location>
</feature>
<dbReference type="SUPFAM" id="SSF52540">
    <property type="entry name" value="P-loop containing nucleoside triphosphate hydrolases"/>
    <property type="match status" value="1"/>
</dbReference>
<evidence type="ECO:0000313" key="12">
    <source>
        <dbReference type="EMBL" id="KPL72026.1"/>
    </source>
</evidence>
<comment type="subcellular location">
    <subcellularLocation>
        <location evidence="1">Cell membrane</location>
        <topology evidence="1">Multi-pass membrane protein</topology>
    </subcellularLocation>
</comment>
<keyword evidence="7 9" id="KW-1133">Transmembrane helix</keyword>
<evidence type="ECO:0000313" key="13">
    <source>
        <dbReference type="Proteomes" id="UP000050417"/>
    </source>
</evidence>
<dbReference type="PROSITE" id="PS50893">
    <property type="entry name" value="ABC_TRANSPORTER_2"/>
    <property type="match status" value="1"/>
</dbReference>
<evidence type="ECO:0000256" key="6">
    <source>
        <dbReference type="ARBA" id="ARBA00022840"/>
    </source>
</evidence>
<organism evidence="12 13">
    <name type="scientific">Ornatilinea apprima</name>
    <dbReference type="NCBI Taxonomy" id="1134406"/>
    <lineage>
        <taxon>Bacteria</taxon>
        <taxon>Bacillati</taxon>
        <taxon>Chloroflexota</taxon>
        <taxon>Anaerolineae</taxon>
        <taxon>Anaerolineales</taxon>
        <taxon>Anaerolineaceae</taxon>
        <taxon>Ornatilinea</taxon>
    </lineage>
</organism>
<dbReference type="InterPro" id="IPR027417">
    <property type="entry name" value="P-loop_NTPase"/>
</dbReference>
<feature type="domain" description="ABC transporter" evidence="10">
    <location>
        <begin position="343"/>
        <end position="580"/>
    </location>
</feature>